<dbReference type="OrthoDB" id="9813719at2"/>
<dbReference type="PANTHER" id="PTHR13504:SF38">
    <property type="entry name" value="FIDO DOMAIN-CONTAINING PROTEIN"/>
    <property type="match status" value="1"/>
</dbReference>
<dbReference type="RefSeq" id="WP_091116676.1">
    <property type="nucleotide sequence ID" value="NZ_BKAF01000025.1"/>
</dbReference>
<proteinExistence type="predicted"/>
<keyword evidence="2" id="KW-0067">ATP-binding</keyword>
<dbReference type="SUPFAM" id="SSF140931">
    <property type="entry name" value="Fic-like"/>
    <property type="match status" value="1"/>
</dbReference>
<feature type="domain" description="Fido" evidence="4">
    <location>
        <begin position="109"/>
        <end position="266"/>
    </location>
</feature>
<evidence type="ECO:0000313" key="6">
    <source>
        <dbReference type="Proteomes" id="UP000198649"/>
    </source>
</evidence>
<evidence type="ECO:0000313" key="5">
    <source>
        <dbReference type="EMBL" id="SFJ18375.1"/>
    </source>
</evidence>
<feature type="binding site" evidence="2">
    <location>
        <begin position="201"/>
        <end position="208"/>
    </location>
    <ligand>
        <name>ATP</name>
        <dbReference type="ChEBI" id="CHEBI:30616"/>
    </ligand>
</feature>
<feature type="binding site" evidence="2">
    <location>
        <begin position="239"/>
        <end position="240"/>
    </location>
    <ligand>
        <name>ATP</name>
        <dbReference type="ChEBI" id="CHEBI:30616"/>
    </ligand>
</feature>
<evidence type="ECO:0000259" key="4">
    <source>
        <dbReference type="PROSITE" id="PS51459"/>
    </source>
</evidence>
<protein>
    <submittedName>
        <fullName evidence="5">Fic family protein</fullName>
    </submittedName>
</protein>
<dbReference type="Proteomes" id="UP000198649">
    <property type="component" value="Unassembled WGS sequence"/>
</dbReference>
<reference evidence="5 6" key="1">
    <citation type="submission" date="2016-10" db="EMBL/GenBank/DDBJ databases">
        <authorList>
            <person name="de Groot N.N."/>
        </authorList>
    </citation>
    <scope>NUCLEOTIDE SEQUENCE [LARGE SCALE GENOMIC DNA]</scope>
    <source>
        <strain evidence="5 6">CGMCC 1.11156</strain>
    </source>
</reference>
<dbReference type="Gene3D" id="1.10.3290.10">
    <property type="entry name" value="Fido-like domain"/>
    <property type="match status" value="1"/>
</dbReference>
<dbReference type="STRING" id="1005945.SAMN05216561_12018"/>
<dbReference type="AlphaFoldDB" id="A0A1I3PA51"/>
<dbReference type="PANTHER" id="PTHR13504">
    <property type="entry name" value="FIDO DOMAIN-CONTAINING PROTEIN DDB_G0283145"/>
    <property type="match status" value="1"/>
</dbReference>
<accession>A0A1I3PA51</accession>
<dbReference type="Pfam" id="PF02661">
    <property type="entry name" value="Fic"/>
    <property type="match status" value="1"/>
</dbReference>
<evidence type="ECO:0000256" key="3">
    <source>
        <dbReference type="SAM" id="MobiDB-lite"/>
    </source>
</evidence>
<gene>
    <name evidence="5" type="ORF">SAMN05216561_12018</name>
</gene>
<dbReference type="PROSITE" id="PS51459">
    <property type="entry name" value="FIDO"/>
    <property type="match status" value="1"/>
</dbReference>
<organism evidence="5 6">
    <name type="scientific">Nocardioides psychrotolerans</name>
    <dbReference type="NCBI Taxonomy" id="1005945"/>
    <lineage>
        <taxon>Bacteria</taxon>
        <taxon>Bacillati</taxon>
        <taxon>Actinomycetota</taxon>
        <taxon>Actinomycetes</taxon>
        <taxon>Propionibacteriales</taxon>
        <taxon>Nocardioidaceae</taxon>
        <taxon>Nocardioides</taxon>
    </lineage>
</organism>
<dbReference type="GO" id="GO:0005524">
    <property type="term" value="F:ATP binding"/>
    <property type="evidence" value="ECO:0007669"/>
    <property type="project" value="UniProtKB-KW"/>
</dbReference>
<feature type="active site" evidence="1">
    <location>
        <position position="197"/>
    </location>
</feature>
<evidence type="ECO:0000256" key="1">
    <source>
        <dbReference type="PIRSR" id="PIRSR640198-1"/>
    </source>
</evidence>
<dbReference type="InterPro" id="IPR040198">
    <property type="entry name" value="Fido_containing"/>
</dbReference>
<feature type="region of interest" description="Disordered" evidence="3">
    <location>
        <begin position="332"/>
        <end position="352"/>
    </location>
</feature>
<sequence>MESFVDLDRCLGSVPGAVVTKLGRVDIGRGREELFRNQLPALLTELAHRARVASITASSALEGVVVPDQARASAIISGKAAVLRTRSEQEFAGYRAALDYLFGSDWRPLNVGLLLHLHRELFAKTKAPGGHFKESDNLVLDRSPDGTVEVRFVPVPASRTEYYTAELVDRYREALAAGTHHPVLLVGLFVLDLLTIHPFEDGNGRVVRALTNALLDDAGYTVGKYVSLEQLIAETADKYYEALLESTHGWHERTNDPWPWLTYFVDVLSRAYERFEQGTTAQRSSGTKQDRVREYVTQHAPQIFKIADVRVALPGISDPTIRLALDQLKQEGSVRSEGTGRSAAWIKTGREG</sequence>
<name>A0A1I3PA51_9ACTN</name>
<dbReference type="InterPro" id="IPR003812">
    <property type="entry name" value="Fido"/>
</dbReference>
<dbReference type="EMBL" id="FOQG01000020">
    <property type="protein sequence ID" value="SFJ18375.1"/>
    <property type="molecule type" value="Genomic_DNA"/>
</dbReference>
<evidence type="ECO:0000256" key="2">
    <source>
        <dbReference type="PIRSR" id="PIRSR640198-2"/>
    </source>
</evidence>
<keyword evidence="2" id="KW-0547">Nucleotide-binding</keyword>
<dbReference type="InterPro" id="IPR036597">
    <property type="entry name" value="Fido-like_dom_sf"/>
</dbReference>
<keyword evidence="6" id="KW-1185">Reference proteome</keyword>